<dbReference type="Proteomes" id="UP001139000">
    <property type="component" value="Unassembled WGS sequence"/>
</dbReference>
<gene>
    <name evidence="1" type="ORF">LXM26_26730</name>
</gene>
<proteinExistence type="predicted"/>
<organism evidence="1 2">
    <name type="scientific">Dyadobacter chenwenxiniae</name>
    <dbReference type="NCBI Taxonomy" id="2906456"/>
    <lineage>
        <taxon>Bacteria</taxon>
        <taxon>Pseudomonadati</taxon>
        <taxon>Bacteroidota</taxon>
        <taxon>Cytophagia</taxon>
        <taxon>Cytophagales</taxon>
        <taxon>Spirosomataceae</taxon>
        <taxon>Dyadobacter</taxon>
    </lineage>
</organism>
<reference evidence="1" key="1">
    <citation type="submission" date="2021-12" db="EMBL/GenBank/DDBJ databases">
        <title>Novel species in genus Dyadobacter.</title>
        <authorList>
            <person name="Ma C."/>
        </authorList>
    </citation>
    <scope>NUCLEOTIDE SEQUENCE</scope>
    <source>
        <strain evidence="1">LJ419</strain>
    </source>
</reference>
<comment type="caution">
    <text evidence="1">The sequence shown here is derived from an EMBL/GenBank/DDBJ whole genome shotgun (WGS) entry which is preliminary data.</text>
</comment>
<keyword evidence="2" id="KW-1185">Reference proteome</keyword>
<evidence type="ECO:0000313" key="1">
    <source>
        <dbReference type="EMBL" id="MCF0065138.1"/>
    </source>
</evidence>
<dbReference type="RefSeq" id="WP_234658125.1">
    <property type="nucleotide sequence ID" value="NZ_CP094997.1"/>
</dbReference>
<evidence type="ECO:0000313" key="2">
    <source>
        <dbReference type="Proteomes" id="UP001139000"/>
    </source>
</evidence>
<dbReference type="AlphaFoldDB" id="A0A9X1PQE6"/>
<accession>A0A9X1PQE6</accession>
<name>A0A9X1PQE6_9BACT</name>
<dbReference type="EMBL" id="JAJTTC010000010">
    <property type="protein sequence ID" value="MCF0065138.1"/>
    <property type="molecule type" value="Genomic_DNA"/>
</dbReference>
<protein>
    <submittedName>
        <fullName evidence="1">Uncharacterized protein</fullName>
    </submittedName>
</protein>
<sequence length="191" mass="22327">MNGQPRIQVSLDELKRDRVRNINALFKTLAKRQGKIVVNLTSSNNTLIFGVSDNNENGSDFLNWRFKTKTENYSALYYERWIPYEANIYYLDRMYFHIYKTEVSETRAIEYVCLHCDANEPDDTQHARFKQSPHLHFSTAEQPLPHSHIALNNGNLNQILSSLASLHQAIKQAVDMLYWQILIPIKDLQQK</sequence>